<protein>
    <submittedName>
        <fullName evidence="2">Uncharacterized protein</fullName>
    </submittedName>
</protein>
<comment type="caution">
    <text evidence="2">The sequence shown here is derived from an EMBL/GenBank/DDBJ whole genome shotgun (WGS) entry which is preliminary data.</text>
</comment>
<dbReference type="AlphaFoldDB" id="A0A8S9PKZ3"/>
<evidence type="ECO:0000256" key="1">
    <source>
        <dbReference type="SAM" id="MobiDB-lite"/>
    </source>
</evidence>
<gene>
    <name evidence="2" type="ORF">F2Q69_00046279</name>
</gene>
<organism evidence="2 3">
    <name type="scientific">Brassica cretica</name>
    <name type="common">Mustard</name>
    <dbReference type="NCBI Taxonomy" id="69181"/>
    <lineage>
        <taxon>Eukaryota</taxon>
        <taxon>Viridiplantae</taxon>
        <taxon>Streptophyta</taxon>
        <taxon>Embryophyta</taxon>
        <taxon>Tracheophyta</taxon>
        <taxon>Spermatophyta</taxon>
        <taxon>Magnoliopsida</taxon>
        <taxon>eudicotyledons</taxon>
        <taxon>Gunneridae</taxon>
        <taxon>Pentapetalae</taxon>
        <taxon>rosids</taxon>
        <taxon>malvids</taxon>
        <taxon>Brassicales</taxon>
        <taxon>Brassicaceae</taxon>
        <taxon>Brassiceae</taxon>
        <taxon>Brassica</taxon>
    </lineage>
</organism>
<proteinExistence type="predicted"/>
<feature type="region of interest" description="Disordered" evidence="1">
    <location>
        <begin position="1"/>
        <end position="28"/>
    </location>
</feature>
<reference evidence="2" key="1">
    <citation type="submission" date="2019-12" db="EMBL/GenBank/DDBJ databases">
        <title>Genome sequencing and annotation of Brassica cretica.</title>
        <authorList>
            <person name="Studholme D.J."/>
            <person name="Sarris P."/>
        </authorList>
    </citation>
    <scope>NUCLEOTIDE SEQUENCE</scope>
    <source>
        <strain evidence="2">PFS-109/04</strain>
        <tissue evidence="2">Leaf</tissue>
    </source>
</reference>
<accession>A0A8S9PKZ3</accession>
<feature type="compositionally biased region" description="Basic and acidic residues" evidence="1">
    <location>
        <begin position="1"/>
        <end position="16"/>
    </location>
</feature>
<evidence type="ECO:0000313" key="3">
    <source>
        <dbReference type="Proteomes" id="UP000712600"/>
    </source>
</evidence>
<sequence length="154" mass="17665">MKKLDSDEQEEIDSKGRRSRSGYGDRGINPLLEEIDAYEEGHAENPRETYTHTSTSYSPSFKSFLLPISDWRLLCINFVEWVIFTSKMDSELRVCRILPTPPIPYIPLVLNPSLMGNYGSPKLRKLSALCFLPSLSFRWIVFGCFGIAKWIVNL</sequence>
<name>A0A8S9PKZ3_BRACR</name>
<evidence type="ECO:0000313" key="2">
    <source>
        <dbReference type="EMBL" id="KAF3524243.1"/>
    </source>
</evidence>
<dbReference type="EMBL" id="QGKX02001347">
    <property type="protein sequence ID" value="KAF3524243.1"/>
    <property type="molecule type" value="Genomic_DNA"/>
</dbReference>
<dbReference type="Proteomes" id="UP000712600">
    <property type="component" value="Unassembled WGS sequence"/>
</dbReference>